<dbReference type="Pfam" id="PF05598">
    <property type="entry name" value="DUF772"/>
    <property type="match status" value="1"/>
</dbReference>
<evidence type="ECO:0000259" key="1">
    <source>
        <dbReference type="Pfam" id="PF05598"/>
    </source>
</evidence>
<evidence type="ECO:0000313" key="3">
    <source>
        <dbReference type="Proteomes" id="UP000294360"/>
    </source>
</evidence>
<dbReference type="PANTHER" id="PTHR33803:SF3">
    <property type="entry name" value="BLL1974 PROTEIN"/>
    <property type="match status" value="1"/>
</dbReference>
<dbReference type="AlphaFoldDB" id="A0A4U8YYE4"/>
<proteinExistence type="predicted"/>
<dbReference type="PANTHER" id="PTHR33803">
    <property type="entry name" value="IS1478 TRANSPOSASE"/>
    <property type="match status" value="1"/>
</dbReference>
<reference evidence="2 3" key="1">
    <citation type="submission" date="2019-03" db="EMBL/GenBank/DDBJ databases">
        <authorList>
            <person name="Kox A.R. M."/>
        </authorList>
    </citation>
    <scope>NUCLEOTIDE SEQUENCE [LARGE SCALE GENOMIC DNA]</scope>
    <source>
        <strain evidence="2">MTUNDRAET4 annotated genome</strain>
    </source>
</reference>
<name>A0A4U8YYE4_METTU</name>
<accession>A0A4U8YYE4</accession>
<dbReference type="Proteomes" id="UP000294360">
    <property type="component" value="Chromosome"/>
</dbReference>
<protein>
    <recommendedName>
        <fullName evidence="1">Transposase InsH N-terminal domain-containing protein</fullName>
    </recommendedName>
</protein>
<organism evidence="2 3">
    <name type="scientific">Methylocella tundrae</name>
    <dbReference type="NCBI Taxonomy" id="227605"/>
    <lineage>
        <taxon>Bacteria</taxon>
        <taxon>Pseudomonadati</taxon>
        <taxon>Pseudomonadota</taxon>
        <taxon>Alphaproteobacteria</taxon>
        <taxon>Hyphomicrobiales</taxon>
        <taxon>Beijerinckiaceae</taxon>
        <taxon>Methylocella</taxon>
    </lineage>
</organism>
<dbReference type="InterPro" id="IPR008490">
    <property type="entry name" value="Transposase_InsH_N"/>
</dbReference>
<dbReference type="EMBL" id="LR536450">
    <property type="protein sequence ID" value="VFU08442.1"/>
    <property type="molecule type" value="Genomic_DNA"/>
</dbReference>
<feature type="domain" description="Transposase InsH N-terminal" evidence="1">
    <location>
        <begin position="18"/>
        <end position="114"/>
    </location>
</feature>
<gene>
    <name evidence="2" type="ORF">MTUNDRAET4_1549</name>
</gene>
<sequence>MRPKQHATTGPGDLFRARLDQIINMRHALMQLAGKLDWAWVDGEIAPLYSDQGRPGIATRFVIGLLLKHIYGLSDEGVCERRVHDPYFQYFTGEEFFQHEFLHERSNLSHWRKRLGDRLELLLAESLRAAHATGALRTKDLGRSDDLP</sequence>
<evidence type="ECO:0000313" key="2">
    <source>
        <dbReference type="EMBL" id="VFU08442.1"/>
    </source>
</evidence>
<dbReference type="KEGG" id="mtun:MTUNDRAET4_1549"/>